<accession>A0ABD3UCV0</accession>
<name>A0ABD3UCV0_SINWO</name>
<sequence length="143" mass="15750">MNEVHVKSPDNVILMIGDNGVNADTSRRSISQKMVCMTPKRKSSAGVGQAVKRVESTSSRMKSKQQQEQQLASGAIPTAMITERVTIDRTTEQVVQQITPVITAQINKKLDNNFWILQGTTQRHQSGTSSLEQEQVYTAPPAP</sequence>
<feature type="region of interest" description="Disordered" evidence="1">
    <location>
        <begin position="121"/>
        <end position="143"/>
    </location>
</feature>
<feature type="compositionally biased region" description="Polar residues" evidence="1">
    <location>
        <begin position="121"/>
        <end position="136"/>
    </location>
</feature>
<protein>
    <submittedName>
        <fullName evidence="2">Uncharacterized protein</fullName>
    </submittedName>
</protein>
<reference evidence="2 3" key="1">
    <citation type="submission" date="2024-11" db="EMBL/GenBank/DDBJ databases">
        <title>Chromosome-level genome assembly of the freshwater bivalve Anodonta woodiana.</title>
        <authorList>
            <person name="Chen X."/>
        </authorList>
    </citation>
    <scope>NUCLEOTIDE SEQUENCE [LARGE SCALE GENOMIC DNA]</scope>
    <source>
        <strain evidence="2">MN2024</strain>
        <tissue evidence="2">Gills</tissue>
    </source>
</reference>
<dbReference type="Proteomes" id="UP001634394">
    <property type="component" value="Unassembled WGS sequence"/>
</dbReference>
<feature type="region of interest" description="Disordered" evidence="1">
    <location>
        <begin position="56"/>
        <end position="75"/>
    </location>
</feature>
<organism evidence="2 3">
    <name type="scientific">Sinanodonta woodiana</name>
    <name type="common">Chinese pond mussel</name>
    <name type="synonym">Anodonta woodiana</name>
    <dbReference type="NCBI Taxonomy" id="1069815"/>
    <lineage>
        <taxon>Eukaryota</taxon>
        <taxon>Metazoa</taxon>
        <taxon>Spiralia</taxon>
        <taxon>Lophotrochozoa</taxon>
        <taxon>Mollusca</taxon>
        <taxon>Bivalvia</taxon>
        <taxon>Autobranchia</taxon>
        <taxon>Heteroconchia</taxon>
        <taxon>Palaeoheterodonta</taxon>
        <taxon>Unionida</taxon>
        <taxon>Unionoidea</taxon>
        <taxon>Unionidae</taxon>
        <taxon>Unioninae</taxon>
        <taxon>Sinanodonta</taxon>
    </lineage>
</organism>
<keyword evidence="3" id="KW-1185">Reference proteome</keyword>
<proteinExistence type="predicted"/>
<evidence type="ECO:0000256" key="1">
    <source>
        <dbReference type="SAM" id="MobiDB-lite"/>
    </source>
</evidence>
<gene>
    <name evidence="2" type="ORF">ACJMK2_018254</name>
</gene>
<comment type="caution">
    <text evidence="2">The sequence shown here is derived from an EMBL/GenBank/DDBJ whole genome shotgun (WGS) entry which is preliminary data.</text>
</comment>
<feature type="compositionally biased region" description="Polar residues" evidence="1">
    <location>
        <begin position="56"/>
        <end position="72"/>
    </location>
</feature>
<evidence type="ECO:0000313" key="3">
    <source>
        <dbReference type="Proteomes" id="UP001634394"/>
    </source>
</evidence>
<evidence type="ECO:0000313" key="2">
    <source>
        <dbReference type="EMBL" id="KAL3847339.1"/>
    </source>
</evidence>
<dbReference type="EMBL" id="JBJQND010000016">
    <property type="protein sequence ID" value="KAL3847339.1"/>
    <property type="molecule type" value="Genomic_DNA"/>
</dbReference>
<dbReference type="AlphaFoldDB" id="A0ABD3UCV0"/>